<reference evidence="2" key="1">
    <citation type="submission" date="2023-10" db="EMBL/GenBank/DDBJ databases">
        <authorList>
            <person name="Chen Y."/>
            <person name="Shah S."/>
            <person name="Dougan E. K."/>
            <person name="Thang M."/>
            <person name="Chan C."/>
        </authorList>
    </citation>
    <scope>NUCLEOTIDE SEQUENCE [LARGE SCALE GENOMIC DNA]</scope>
</reference>
<comment type="caution">
    <text evidence="2">The sequence shown here is derived from an EMBL/GenBank/DDBJ whole genome shotgun (WGS) entry which is preliminary data.</text>
</comment>
<sequence length="128" mass="13262">AAEEEGPPPGGPPGAGAPADAGSGGGGEPPARPCRQLPDVGLSPVRGLPAGGRLLPPNASDPAGPTGVFQDWVVVPEARAGGPVVGVVLLRHESVHVYNFDIREAPDWAKQIFAVNREFCQRHGYKWC</sequence>
<dbReference type="EMBL" id="CAUYUJ010020396">
    <property type="protein sequence ID" value="CAK0897902.1"/>
    <property type="molecule type" value="Genomic_DNA"/>
</dbReference>
<protein>
    <submittedName>
        <fullName evidence="2">Uncharacterized protein</fullName>
    </submittedName>
</protein>
<dbReference type="Proteomes" id="UP001189429">
    <property type="component" value="Unassembled WGS sequence"/>
</dbReference>
<keyword evidence="3" id="KW-1185">Reference proteome</keyword>
<gene>
    <name evidence="2" type="ORF">PCOR1329_LOCUS75947</name>
</gene>
<evidence type="ECO:0000256" key="1">
    <source>
        <dbReference type="SAM" id="MobiDB-lite"/>
    </source>
</evidence>
<evidence type="ECO:0000313" key="3">
    <source>
        <dbReference type="Proteomes" id="UP001189429"/>
    </source>
</evidence>
<feature type="region of interest" description="Disordered" evidence="1">
    <location>
        <begin position="1"/>
        <end position="62"/>
    </location>
</feature>
<name>A0ABN9XE61_9DINO</name>
<evidence type="ECO:0000313" key="2">
    <source>
        <dbReference type="EMBL" id="CAK0897902.1"/>
    </source>
</evidence>
<organism evidence="2 3">
    <name type="scientific">Prorocentrum cordatum</name>
    <dbReference type="NCBI Taxonomy" id="2364126"/>
    <lineage>
        <taxon>Eukaryota</taxon>
        <taxon>Sar</taxon>
        <taxon>Alveolata</taxon>
        <taxon>Dinophyceae</taxon>
        <taxon>Prorocentrales</taxon>
        <taxon>Prorocentraceae</taxon>
        <taxon>Prorocentrum</taxon>
    </lineage>
</organism>
<feature type="non-terminal residue" evidence="2">
    <location>
        <position position="1"/>
    </location>
</feature>
<accession>A0ABN9XE61</accession>
<proteinExistence type="predicted"/>